<dbReference type="AlphaFoldDB" id="A0A2R6QAD5"/>
<dbReference type="InterPro" id="IPR002885">
    <property type="entry name" value="PPR_rpt"/>
</dbReference>
<dbReference type="SUPFAM" id="SSF48452">
    <property type="entry name" value="TPR-like"/>
    <property type="match status" value="1"/>
</dbReference>
<accession>A0A2R6QAD5</accession>
<reference evidence="3 4" key="1">
    <citation type="submission" date="2017-07" db="EMBL/GenBank/DDBJ databases">
        <title>An improved, manually edited Actinidia chinensis var. chinensis (kiwifruit) genome highlights the challenges associated with draft genomes and gene prediction in plants.</title>
        <authorList>
            <person name="Pilkington S."/>
            <person name="Crowhurst R."/>
            <person name="Hilario E."/>
            <person name="Nardozza S."/>
            <person name="Fraser L."/>
            <person name="Peng Y."/>
            <person name="Gunaseelan K."/>
            <person name="Simpson R."/>
            <person name="Tahir J."/>
            <person name="Deroles S."/>
            <person name="Templeton K."/>
            <person name="Luo Z."/>
            <person name="Davy M."/>
            <person name="Cheng C."/>
            <person name="Mcneilage M."/>
            <person name="Scaglione D."/>
            <person name="Liu Y."/>
            <person name="Zhang Q."/>
            <person name="Datson P."/>
            <person name="De Silva N."/>
            <person name="Gardiner S."/>
            <person name="Bassett H."/>
            <person name="Chagne D."/>
            <person name="Mccallum J."/>
            <person name="Dzierzon H."/>
            <person name="Deng C."/>
            <person name="Wang Y.-Y."/>
            <person name="Barron N."/>
            <person name="Manako K."/>
            <person name="Bowen J."/>
            <person name="Foster T."/>
            <person name="Erridge Z."/>
            <person name="Tiffin H."/>
            <person name="Waite C."/>
            <person name="Davies K."/>
            <person name="Grierson E."/>
            <person name="Laing W."/>
            <person name="Kirk R."/>
            <person name="Chen X."/>
            <person name="Wood M."/>
            <person name="Montefiori M."/>
            <person name="Brummell D."/>
            <person name="Schwinn K."/>
            <person name="Catanach A."/>
            <person name="Fullerton C."/>
            <person name="Li D."/>
            <person name="Meiyalaghan S."/>
            <person name="Nieuwenhuizen N."/>
            <person name="Read N."/>
            <person name="Prakash R."/>
            <person name="Hunter D."/>
            <person name="Zhang H."/>
            <person name="Mckenzie M."/>
            <person name="Knabel M."/>
            <person name="Harris A."/>
            <person name="Allan A."/>
            <person name="Chen A."/>
            <person name="Janssen B."/>
            <person name="Plunkett B."/>
            <person name="Dwamena C."/>
            <person name="Voogd C."/>
            <person name="Leif D."/>
            <person name="Lafferty D."/>
            <person name="Souleyre E."/>
            <person name="Varkonyi-Gasic E."/>
            <person name="Gambi F."/>
            <person name="Hanley J."/>
            <person name="Yao J.-L."/>
            <person name="Cheung J."/>
            <person name="David K."/>
            <person name="Warren B."/>
            <person name="Marsh K."/>
            <person name="Snowden K."/>
            <person name="Lin-Wang K."/>
            <person name="Brian L."/>
            <person name="Martinez-Sanchez M."/>
            <person name="Wang M."/>
            <person name="Ileperuma N."/>
            <person name="Macnee N."/>
            <person name="Campin R."/>
            <person name="Mcatee P."/>
            <person name="Drummond R."/>
            <person name="Espley R."/>
            <person name="Ireland H."/>
            <person name="Wu R."/>
            <person name="Atkinson R."/>
            <person name="Karunairetnam S."/>
            <person name="Bulley S."/>
            <person name="Chunkath S."/>
            <person name="Hanley Z."/>
            <person name="Storey R."/>
            <person name="Thrimawithana A."/>
            <person name="Thomson S."/>
            <person name="David C."/>
            <person name="Testolin R."/>
        </authorList>
    </citation>
    <scope>NUCLEOTIDE SEQUENCE [LARGE SCALE GENOMIC DNA]</scope>
    <source>
        <strain evidence="4">cv. Red5</strain>
        <tissue evidence="3">Young leaf</tissue>
    </source>
</reference>
<dbReference type="InParanoid" id="A0A2R6QAD5"/>
<dbReference type="PANTHER" id="PTHR47926">
    <property type="entry name" value="PENTATRICOPEPTIDE REPEAT-CONTAINING PROTEIN"/>
    <property type="match status" value="1"/>
</dbReference>
<sequence length="486" mass="53788">MSVYFPQPPILSFTEMATSISEVHQAHAHMLKTGLIHHPFAASRLLSSAATATATPYAHSIFSHIQDRNPYIYNTMIRAYATSPTPENAITVYTQMMDDFVVPDKYTLTFVLKACSRIRGIEEGKQVHAHAVKSGVGSDVYAGNTLIHLYANCGYFEIAREILDKMPHRDVISWNAILSAYADMGLVELAREVFNEMPERNVESWNFMVSGYAGVGLVEEARGVFDEMPVKDVVSWDVMIAGYAQVSRFGDILVLFEEMQNANVKPDSCTLVNILSACAHLGALSQGECVHAYAEKNRIDVSGSLATAFVDMYSKCGCIEKALEVFHSTFKKDVSTWNSMIAGLSIHGFGEHALEIFSEMVRMGFEPNEVTFTSVLSACSCSGLLKEGREVFDLMIRVHGIQPSVEHYGCMVDLLGHFGLFEEVEELVRSMPVKESPVVWESLLGACRNHGNIEMAERVARKILELNPEGSSDYVQLSNIHASIGK</sequence>
<dbReference type="InterPro" id="IPR011990">
    <property type="entry name" value="TPR-like_helical_dom_sf"/>
</dbReference>
<dbReference type="InterPro" id="IPR046960">
    <property type="entry name" value="PPR_At4g14850-like_plant"/>
</dbReference>
<dbReference type="Proteomes" id="UP000241394">
    <property type="component" value="Chromosome LG18"/>
</dbReference>
<feature type="repeat" description="PPR" evidence="2">
    <location>
        <begin position="333"/>
        <end position="367"/>
    </location>
</feature>
<dbReference type="GO" id="GO:0009451">
    <property type="term" value="P:RNA modification"/>
    <property type="evidence" value="ECO:0007669"/>
    <property type="project" value="InterPro"/>
</dbReference>
<feature type="repeat" description="PPR" evidence="2">
    <location>
        <begin position="69"/>
        <end position="103"/>
    </location>
</feature>
<comment type="caution">
    <text evidence="3">The sequence shown here is derived from an EMBL/GenBank/DDBJ whole genome shotgun (WGS) entry which is preliminary data.</text>
</comment>
<dbReference type="PROSITE" id="PS51375">
    <property type="entry name" value="PPR"/>
    <property type="match status" value="5"/>
</dbReference>
<evidence type="ECO:0000313" key="4">
    <source>
        <dbReference type="Proteomes" id="UP000241394"/>
    </source>
</evidence>
<reference evidence="4" key="2">
    <citation type="journal article" date="2018" name="BMC Genomics">
        <title>A manually annotated Actinidia chinensis var. chinensis (kiwifruit) genome highlights the challenges associated with draft genomes and gene prediction in plants.</title>
        <authorList>
            <person name="Pilkington S.M."/>
            <person name="Crowhurst R."/>
            <person name="Hilario E."/>
            <person name="Nardozza S."/>
            <person name="Fraser L."/>
            <person name="Peng Y."/>
            <person name="Gunaseelan K."/>
            <person name="Simpson R."/>
            <person name="Tahir J."/>
            <person name="Deroles S.C."/>
            <person name="Templeton K."/>
            <person name="Luo Z."/>
            <person name="Davy M."/>
            <person name="Cheng C."/>
            <person name="McNeilage M."/>
            <person name="Scaglione D."/>
            <person name="Liu Y."/>
            <person name="Zhang Q."/>
            <person name="Datson P."/>
            <person name="De Silva N."/>
            <person name="Gardiner S.E."/>
            <person name="Bassett H."/>
            <person name="Chagne D."/>
            <person name="McCallum J."/>
            <person name="Dzierzon H."/>
            <person name="Deng C."/>
            <person name="Wang Y.Y."/>
            <person name="Barron L."/>
            <person name="Manako K."/>
            <person name="Bowen J."/>
            <person name="Foster T.M."/>
            <person name="Erridge Z.A."/>
            <person name="Tiffin H."/>
            <person name="Waite C.N."/>
            <person name="Davies K.M."/>
            <person name="Grierson E.P."/>
            <person name="Laing W.A."/>
            <person name="Kirk R."/>
            <person name="Chen X."/>
            <person name="Wood M."/>
            <person name="Montefiori M."/>
            <person name="Brummell D.A."/>
            <person name="Schwinn K.E."/>
            <person name="Catanach A."/>
            <person name="Fullerton C."/>
            <person name="Li D."/>
            <person name="Meiyalaghan S."/>
            <person name="Nieuwenhuizen N."/>
            <person name="Read N."/>
            <person name="Prakash R."/>
            <person name="Hunter D."/>
            <person name="Zhang H."/>
            <person name="McKenzie M."/>
            <person name="Knabel M."/>
            <person name="Harris A."/>
            <person name="Allan A.C."/>
            <person name="Gleave A."/>
            <person name="Chen A."/>
            <person name="Janssen B.J."/>
            <person name="Plunkett B."/>
            <person name="Ampomah-Dwamena C."/>
            <person name="Voogd C."/>
            <person name="Leif D."/>
            <person name="Lafferty D."/>
            <person name="Souleyre E.J.F."/>
            <person name="Varkonyi-Gasic E."/>
            <person name="Gambi F."/>
            <person name="Hanley J."/>
            <person name="Yao J.L."/>
            <person name="Cheung J."/>
            <person name="David K.M."/>
            <person name="Warren B."/>
            <person name="Marsh K."/>
            <person name="Snowden K.C."/>
            <person name="Lin-Wang K."/>
            <person name="Brian L."/>
            <person name="Martinez-Sanchez M."/>
            <person name="Wang M."/>
            <person name="Ileperuma N."/>
            <person name="Macnee N."/>
            <person name="Campin R."/>
            <person name="McAtee P."/>
            <person name="Drummond R.S.M."/>
            <person name="Espley R.V."/>
            <person name="Ireland H.S."/>
            <person name="Wu R."/>
            <person name="Atkinson R.G."/>
            <person name="Karunairetnam S."/>
            <person name="Bulley S."/>
            <person name="Chunkath S."/>
            <person name="Hanley Z."/>
            <person name="Storey R."/>
            <person name="Thrimawithana A.H."/>
            <person name="Thomson S."/>
            <person name="David C."/>
            <person name="Testolin R."/>
            <person name="Huang H."/>
            <person name="Hellens R.P."/>
            <person name="Schaffer R.J."/>
        </authorList>
    </citation>
    <scope>NUCLEOTIDE SEQUENCE [LARGE SCALE GENOMIC DNA]</scope>
    <source>
        <strain evidence="4">cv. Red5</strain>
    </source>
</reference>
<gene>
    <name evidence="3" type="ORF">CEY00_Acc20719</name>
</gene>
<name>A0A2R6QAD5_ACTCC</name>
<proteinExistence type="predicted"/>
<dbReference type="EMBL" id="NKQK01000018">
    <property type="protein sequence ID" value="PSS04860.1"/>
    <property type="molecule type" value="Genomic_DNA"/>
</dbReference>
<dbReference type="PANTHER" id="PTHR47926:SF436">
    <property type="entry name" value="PENTATRICOPEPTIDE REPEAT-CONTAINING PROTEIN ELI1, CHLOROPLASTIC-LIKE ISOFORM X2"/>
    <property type="match status" value="1"/>
</dbReference>
<dbReference type="FunCoup" id="A0A2R6QAD5">
    <property type="interactions" value="1"/>
</dbReference>
<dbReference type="GO" id="GO:0003723">
    <property type="term" value="F:RNA binding"/>
    <property type="evidence" value="ECO:0007669"/>
    <property type="project" value="InterPro"/>
</dbReference>
<dbReference type="NCBIfam" id="TIGR00756">
    <property type="entry name" value="PPR"/>
    <property type="match status" value="5"/>
</dbReference>
<dbReference type="STRING" id="1590841.A0A2R6QAD5"/>
<feature type="repeat" description="PPR" evidence="2">
    <location>
        <begin position="232"/>
        <end position="266"/>
    </location>
</feature>
<dbReference type="Gene3D" id="1.25.40.10">
    <property type="entry name" value="Tetratricopeptide repeat domain"/>
    <property type="match status" value="4"/>
</dbReference>
<evidence type="ECO:0000256" key="2">
    <source>
        <dbReference type="PROSITE-ProRule" id="PRU00708"/>
    </source>
</evidence>
<protein>
    <submittedName>
        <fullName evidence="3">Pentatricopeptide repeat-containing protein</fullName>
    </submittedName>
</protein>
<dbReference type="Gramene" id="PSS04860">
    <property type="protein sequence ID" value="PSS04860"/>
    <property type="gene ID" value="CEY00_Acc20719"/>
</dbReference>
<dbReference type="FunFam" id="1.25.40.10:FF:000242">
    <property type="entry name" value="Pentatricopeptide repeat-containing protein"/>
    <property type="match status" value="1"/>
</dbReference>
<dbReference type="Pfam" id="PF01535">
    <property type="entry name" value="PPR"/>
    <property type="match status" value="2"/>
</dbReference>
<feature type="repeat" description="PPR" evidence="2">
    <location>
        <begin position="368"/>
        <end position="403"/>
    </location>
</feature>
<dbReference type="Pfam" id="PF13041">
    <property type="entry name" value="PPR_2"/>
    <property type="match status" value="3"/>
</dbReference>
<keyword evidence="4" id="KW-1185">Reference proteome</keyword>
<evidence type="ECO:0000313" key="3">
    <source>
        <dbReference type="EMBL" id="PSS04860.1"/>
    </source>
</evidence>
<keyword evidence="1" id="KW-0677">Repeat</keyword>
<dbReference type="OrthoDB" id="330671at2759"/>
<dbReference type="OMA" id="CEEMREN"/>
<feature type="repeat" description="PPR" evidence="2">
    <location>
        <begin position="170"/>
        <end position="204"/>
    </location>
</feature>
<evidence type="ECO:0000256" key="1">
    <source>
        <dbReference type="ARBA" id="ARBA00022737"/>
    </source>
</evidence>
<organism evidence="3 4">
    <name type="scientific">Actinidia chinensis var. chinensis</name>
    <name type="common">Chinese soft-hair kiwi</name>
    <dbReference type="NCBI Taxonomy" id="1590841"/>
    <lineage>
        <taxon>Eukaryota</taxon>
        <taxon>Viridiplantae</taxon>
        <taxon>Streptophyta</taxon>
        <taxon>Embryophyta</taxon>
        <taxon>Tracheophyta</taxon>
        <taxon>Spermatophyta</taxon>
        <taxon>Magnoliopsida</taxon>
        <taxon>eudicotyledons</taxon>
        <taxon>Gunneridae</taxon>
        <taxon>Pentapetalae</taxon>
        <taxon>asterids</taxon>
        <taxon>Ericales</taxon>
        <taxon>Actinidiaceae</taxon>
        <taxon>Actinidia</taxon>
    </lineage>
</organism>
<dbReference type="FunFam" id="1.25.40.10:FF:000470">
    <property type="entry name" value="Pentatricopeptide repeat-containing protein At5g66520"/>
    <property type="match status" value="1"/>
</dbReference>
<dbReference type="FunFam" id="1.25.40.10:FF:000348">
    <property type="entry name" value="Pentatricopeptide repeat-containing protein chloroplastic"/>
    <property type="match status" value="1"/>
</dbReference>